<dbReference type="PROSITE" id="PS50025">
    <property type="entry name" value="LAM_G_DOMAIN"/>
    <property type="match status" value="2"/>
</dbReference>
<gene>
    <name evidence="7" type="ORF">PoB_000310000</name>
</gene>
<dbReference type="Pfam" id="PF02210">
    <property type="entry name" value="Laminin_G_2"/>
    <property type="match status" value="1"/>
</dbReference>
<evidence type="ECO:0000256" key="3">
    <source>
        <dbReference type="SAM" id="MobiDB-lite"/>
    </source>
</evidence>
<evidence type="ECO:0000256" key="4">
    <source>
        <dbReference type="SAM" id="Phobius"/>
    </source>
</evidence>
<keyword evidence="8" id="KW-1185">Reference proteome</keyword>
<evidence type="ECO:0000313" key="7">
    <source>
        <dbReference type="EMBL" id="GFN76594.1"/>
    </source>
</evidence>
<keyword evidence="2" id="KW-0245">EGF-like domain</keyword>
<comment type="caution">
    <text evidence="2">Lacks conserved residue(s) required for the propagation of feature annotation.</text>
</comment>
<feature type="compositionally biased region" description="Basic and acidic residues" evidence="3">
    <location>
        <begin position="1064"/>
        <end position="1074"/>
    </location>
</feature>
<evidence type="ECO:0000259" key="5">
    <source>
        <dbReference type="PROSITE" id="PS50025"/>
    </source>
</evidence>
<feature type="compositionally biased region" description="Basic residues" evidence="3">
    <location>
        <begin position="952"/>
        <end position="963"/>
    </location>
</feature>
<feature type="compositionally biased region" description="Acidic residues" evidence="3">
    <location>
        <begin position="938"/>
        <end position="947"/>
    </location>
</feature>
<name>A0AAV3Y0K0_9GAST</name>
<sequence>MSLGGLSPAQFESELLPNHANVVSTYDFVGCMHSVSVNGQALDASLTPTLTSAAVVSGARSPLEAPGVSEGCPRTSARDLCWEGGDVAAGPGVVVGDGKASSSGKVCYNHGQCVDDWTKATCKCKGDYMDDQCLIAKQPFTLGSDAVVKYTLKPSFVRDAKLDAAKSAAAANGGSTGRRRRRATRDTSADTSQSSVMLRFRSTAAKGVLFTSKTASTTCLLWYADGKIHFLLKSSDAVNDPLSVVAADVSDGEWHNVTVRASHSSYVLDWDGRSSASRDFGKPYDFDSLEVQEMAISGEAAVPPSNQKLQGLDGCLSQFLLNDAPLPMNGSSSDKYIISATGSVGGGCGALCAGNPCGGGNTCLVDGETYSCLLVAEDHAGLETGIIVVIVFFVIILIIIVGVFVLFRLRRDLFHKCVRSKKQSRGGHGMNSLAGSSAGGSSNSSNGKVNVNIHENMVPGLNGSVNHRFALNASDEEAIIRNHIAESLNSAAHKSSSLTDRPDLIGGSSAYSPNSPQPLHLSDGTVILEGGGDLMLNGAGGPDEDIPEHYDFENASSIAPSDIAPSDMIRHYRDFRNNGGAHHHHHHHHHHQKHHHHPQQQPLPPPPLNNHLFNKYRENSPSALVPGYRASPGPIGMHPPGGPSHLHHQLHHTRQSPVSLTGSALSVPAAAPERNQAVGGRPSSAQAAVNLPDGSRPRASPLTQLNVVRNPRSPRSHRQHQHNYSSSSISPTHQNNNSHHHHHHHNHSRSDSTQSIGSHHSHSSSSSATGLPNYGPPPPAYPTIQSRPLPPVKAPRGGTPNSRSNGVLPKGLTVEDVNRLNARPDLTDPVSVMDAVSSSLDNTGRPRTGANPGPGAKHHLLPPHHQHQQQQHHILAQDPVLDSSLLLDPPDSSSDDSGANDSFTCSEFEYNDTNSDLTARVIRDRDPGKLIFSRVAEEAENEMDEQQQEAQHHHHHHHKHSHNNHLTTTNQNGVLTLAAHSDGLNSNGDSFTSTNASSSGSPASQAHERGSTGQGSPSPAVASGGSVSGSLPNPYDFDTLLNWGPNFDKLVGVFRDIAQLPDTGGEKVDGSPDHDYEEYV</sequence>
<keyword evidence="4" id="KW-0812">Transmembrane</keyword>
<feature type="region of interest" description="Disordered" evidence="3">
    <location>
        <begin position="980"/>
        <end position="1027"/>
    </location>
</feature>
<organism evidence="7 8">
    <name type="scientific">Plakobranchus ocellatus</name>
    <dbReference type="NCBI Taxonomy" id="259542"/>
    <lineage>
        <taxon>Eukaryota</taxon>
        <taxon>Metazoa</taxon>
        <taxon>Spiralia</taxon>
        <taxon>Lophotrochozoa</taxon>
        <taxon>Mollusca</taxon>
        <taxon>Gastropoda</taxon>
        <taxon>Heterobranchia</taxon>
        <taxon>Euthyneura</taxon>
        <taxon>Panpulmonata</taxon>
        <taxon>Sacoglossa</taxon>
        <taxon>Placobranchoidea</taxon>
        <taxon>Plakobranchidae</taxon>
        <taxon>Plakobranchus</taxon>
    </lineage>
</organism>
<feature type="compositionally biased region" description="Basic residues" evidence="3">
    <location>
        <begin position="645"/>
        <end position="654"/>
    </location>
</feature>
<feature type="region of interest" description="Disordered" evidence="3">
    <location>
        <begin position="422"/>
        <end position="449"/>
    </location>
</feature>
<feature type="compositionally biased region" description="Polar residues" evidence="3">
    <location>
        <begin position="899"/>
        <end position="909"/>
    </location>
</feature>
<feature type="region of interest" description="Disordered" evidence="3">
    <location>
        <begin position="938"/>
        <end position="968"/>
    </location>
</feature>
<dbReference type="PROSITE" id="PS50026">
    <property type="entry name" value="EGF_3"/>
    <property type="match status" value="1"/>
</dbReference>
<feature type="region of interest" description="Disordered" evidence="3">
    <location>
        <begin position="168"/>
        <end position="191"/>
    </location>
</feature>
<dbReference type="Proteomes" id="UP000735302">
    <property type="component" value="Unassembled WGS sequence"/>
</dbReference>
<dbReference type="SUPFAM" id="SSF49899">
    <property type="entry name" value="Concanavalin A-like lectins/glucanases"/>
    <property type="match status" value="1"/>
</dbReference>
<feature type="region of interest" description="Disordered" evidence="3">
    <location>
        <begin position="491"/>
        <end position="518"/>
    </location>
</feature>
<evidence type="ECO:0000256" key="2">
    <source>
        <dbReference type="PROSITE-ProRule" id="PRU00076"/>
    </source>
</evidence>
<evidence type="ECO:0000256" key="1">
    <source>
        <dbReference type="ARBA" id="ARBA00023157"/>
    </source>
</evidence>
<feature type="compositionally biased region" description="Basic residues" evidence="3">
    <location>
        <begin position="856"/>
        <end position="867"/>
    </location>
</feature>
<dbReference type="InterPro" id="IPR001791">
    <property type="entry name" value="Laminin_G"/>
</dbReference>
<feature type="region of interest" description="Disordered" evidence="3">
    <location>
        <begin position="1059"/>
        <end position="1080"/>
    </location>
</feature>
<feature type="disulfide bond" evidence="2">
    <location>
        <begin position="124"/>
        <end position="133"/>
    </location>
</feature>
<dbReference type="Gene3D" id="2.60.120.200">
    <property type="match status" value="1"/>
</dbReference>
<feature type="compositionally biased region" description="Basic residues" evidence="3">
    <location>
        <begin position="738"/>
        <end position="747"/>
    </location>
</feature>
<protein>
    <submittedName>
        <fullName evidence="7">Cadherin-related tumor suppressor-like</fullName>
    </submittedName>
</protein>
<dbReference type="InterPro" id="IPR000742">
    <property type="entry name" value="EGF"/>
</dbReference>
<feature type="compositionally biased region" description="Low complexity" evidence="3">
    <location>
        <begin position="1015"/>
        <end position="1027"/>
    </location>
</feature>
<dbReference type="AlphaFoldDB" id="A0AAV3Y0K0"/>
<evidence type="ECO:0000313" key="8">
    <source>
        <dbReference type="Proteomes" id="UP000735302"/>
    </source>
</evidence>
<dbReference type="InterPro" id="IPR013320">
    <property type="entry name" value="ConA-like_dom_sf"/>
</dbReference>
<reference evidence="7 8" key="1">
    <citation type="journal article" date="2021" name="Elife">
        <title>Chloroplast acquisition without the gene transfer in kleptoplastic sea slugs, Plakobranchus ocellatus.</title>
        <authorList>
            <person name="Maeda T."/>
            <person name="Takahashi S."/>
            <person name="Yoshida T."/>
            <person name="Shimamura S."/>
            <person name="Takaki Y."/>
            <person name="Nagai Y."/>
            <person name="Toyoda A."/>
            <person name="Suzuki Y."/>
            <person name="Arimoto A."/>
            <person name="Ishii H."/>
            <person name="Satoh N."/>
            <person name="Nishiyama T."/>
            <person name="Hasebe M."/>
            <person name="Maruyama T."/>
            <person name="Minagawa J."/>
            <person name="Obokata J."/>
            <person name="Shigenobu S."/>
        </authorList>
    </citation>
    <scope>NUCLEOTIDE SEQUENCE [LARGE SCALE GENOMIC DNA]</scope>
</reference>
<feature type="compositionally biased region" description="Low complexity" evidence="3">
    <location>
        <begin position="990"/>
        <end position="1004"/>
    </location>
</feature>
<keyword evidence="4" id="KW-0472">Membrane</keyword>
<feature type="compositionally biased region" description="Polar residues" evidence="3">
    <location>
        <begin position="722"/>
        <end position="734"/>
    </location>
</feature>
<keyword evidence="4" id="KW-1133">Transmembrane helix</keyword>
<dbReference type="CDD" id="cd00054">
    <property type="entry name" value="EGF_CA"/>
    <property type="match status" value="1"/>
</dbReference>
<feature type="compositionally biased region" description="Basic residues" evidence="3">
    <location>
        <begin position="712"/>
        <end position="721"/>
    </location>
</feature>
<feature type="compositionally biased region" description="Low complexity" evidence="3">
    <location>
        <begin position="763"/>
        <end position="773"/>
    </location>
</feature>
<feature type="compositionally biased region" description="Low complexity" evidence="3">
    <location>
        <begin position="868"/>
        <end position="897"/>
    </location>
</feature>
<feature type="region of interest" description="Disordered" evidence="3">
    <location>
        <begin position="672"/>
        <end position="909"/>
    </location>
</feature>
<feature type="domain" description="Laminin G" evidence="5">
    <location>
        <begin position="168"/>
        <end position="348"/>
    </location>
</feature>
<feature type="region of interest" description="Disordered" evidence="3">
    <location>
        <begin position="574"/>
        <end position="660"/>
    </location>
</feature>
<feature type="transmembrane region" description="Helical" evidence="4">
    <location>
        <begin position="386"/>
        <end position="407"/>
    </location>
</feature>
<keyword evidence="1 2" id="KW-1015">Disulfide bond</keyword>
<feature type="domain" description="Laminin G" evidence="5">
    <location>
        <begin position="1"/>
        <end position="72"/>
    </location>
</feature>
<evidence type="ECO:0000259" key="6">
    <source>
        <dbReference type="PROSITE" id="PS50026"/>
    </source>
</evidence>
<feature type="compositionally biased region" description="Basic residues" evidence="3">
    <location>
        <begin position="581"/>
        <end position="598"/>
    </location>
</feature>
<accession>A0AAV3Y0K0</accession>
<feature type="compositionally biased region" description="Low complexity" evidence="3">
    <location>
        <begin position="430"/>
        <end position="449"/>
    </location>
</feature>
<proteinExistence type="predicted"/>
<comment type="caution">
    <text evidence="7">The sequence shown here is derived from an EMBL/GenBank/DDBJ whole genome shotgun (WGS) entry which is preliminary data.</text>
</comment>
<dbReference type="EMBL" id="BLXT01000403">
    <property type="protein sequence ID" value="GFN76594.1"/>
    <property type="molecule type" value="Genomic_DNA"/>
</dbReference>
<feature type="domain" description="EGF-like" evidence="6">
    <location>
        <begin position="97"/>
        <end position="134"/>
    </location>
</feature>